<protein>
    <recommendedName>
        <fullName evidence="1">N-acetyltransferase domain-containing protein</fullName>
    </recommendedName>
</protein>
<dbReference type="Pfam" id="PF13302">
    <property type="entry name" value="Acetyltransf_3"/>
    <property type="match status" value="1"/>
</dbReference>
<dbReference type="AlphaFoldDB" id="A0A6S7EP83"/>
<evidence type="ECO:0000259" key="1">
    <source>
        <dbReference type="PROSITE" id="PS51186"/>
    </source>
</evidence>
<name>A0A6S7EP83_9BURK</name>
<dbReference type="InterPro" id="IPR000182">
    <property type="entry name" value="GNAT_dom"/>
</dbReference>
<proteinExistence type="predicted"/>
<dbReference type="SUPFAM" id="SSF55729">
    <property type="entry name" value="Acyl-CoA N-acyltransferases (Nat)"/>
    <property type="match status" value="1"/>
</dbReference>
<accession>A0A6S7EP83</accession>
<dbReference type="RefSeq" id="WP_175129955.1">
    <property type="nucleotide sequence ID" value="NZ_CADILD010000004.1"/>
</dbReference>
<dbReference type="InterPro" id="IPR016181">
    <property type="entry name" value="Acyl_CoA_acyltransferase"/>
</dbReference>
<evidence type="ECO:0000313" key="3">
    <source>
        <dbReference type="Proteomes" id="UP000494105"/>
    </source>
</evidence>
<reference evidence="2 3" key="1">
    <citation type="submission" date="2020-04" db="EMBL/GenBank/DDBJ databases">
        <authorList>
            <person name="De Canck E."/>
        </authorList>
    </citation>
    <scope>NUCLEOTIDE SEQUENCE [LARGE SCALE GENOMIC DNA]</scope>
    <source>
        <strain evidence="2 3">LMG 1861</strain>
    </source>
</reference>
<dbReference type="PROSITE" id="PS51186">
    <property type="entry name" value="GNAT"/>
    <property type="match status" value="1"/>
</dbReference>
<evidence type="ECO:0000313" key="2">
    <source>
        <dbReference type="EMBL" id="CAB3920378.1"/>
    </source>
</evidence>
<dbReference type="Gene3D" id="3.40.630.30">
    <property type="match status" value="1"/>
</dbReference>
<dbReference type="GO" id="GO:0016747">
    <property type="term" value="F:acyltransferase activity, transferring groups other than amino-acyl groups"/>
    <property type="evidence" value="ECO:0007669"/>
    <property type="project" value="InterPro"/>
</dbReference>
<dbReference type="Proteomes" id="UP000494105">
    <property type="component" value="Unassembled WGS sequence"/>
</dbReference>
<gene>
    <name evidence="2" type="ORF">LMG1861_05359</name>
</gene>
<dbReference type="EMBL" id="CADILD010000004">
    <property type="protein sequence ID" value="CAB3920378.1"/>
    <property type="molecule type" value="Genomic_DNA"/>
</dbReference>
<sequence>MTLSLHRFADIPTEDWTGLLNHPDVVRHMPLDGGNWTPSAVAEWARAKDAQWLTNGYGPWAIRIDGRFAGWGGFQKEGNEADLALVLLPQYWGHGASIFRHVMSRRDELGIGPVSILLPPSRTRSRGLARLGFRFAGDVDYDGQRFMKFQFLDAGRNV</sequence>
<organism evidence="2 3">
    <name type="scientific">Achromobacter piechaudii</name>
    <dbReference type="NCBI Taxonomy" id="72556"/>
    <lineage>
        <taxon>Bacteria</taxon>
        <taxon>Pseudomonadati</taxon>
        <taxon>Pseudomonadota</taxon>
        <taxon>Betaproteobacteria</taxon>
        <taxon>Burkholderiales</taxon>
        <taxon>Alcaligenaceae</taxon>
        <taxon>Achromobacter</taxon>
    </lineage>
</organism>
<feature type="domain" description="N-acetyltransferase" evidence="1">
    <location>
        <begin position="9"/>
        <end position="153"/>
    </location>
</feature>